<dbReference type="Proteomes" id="UP000279236">
    <property type="component" value="Unassembled WGS sequence"/>
</dbReference>
<proteinExistence type="predicted"/>
<name>A0A427XX70_9TREE</name>
<dbReference type="RefSeq" id="XP_028477430.1">
    <property type="nucleotide sequence ID" value="XM_028622538.1"/>
</dbReference>
<evidence type="ECO:0000256" key="1">
    <source>
        <dbReference type="SAM" id="MobiDB-lite"/>
    </source>
</evidence>
<protein>
    <submittedName>
        <fullName evidence="2">Uncharacterized protein</fullName>
    </submittedName>
</protein>
<dbReference type="GeneID" id="39591706"/>
<gene>
    <name evidence="2" type="ORF">EHS24_007163</name>
</gene>
<reference evidence="2 3" key="1">
    <citation type="submission" date="2018-11" db="EMBL/GenBank/DDBJ databases">
        <title>Genome sequence of Apiotrichum porosum DSM 27194.</title>
        <authorList>
            <person name="Aliyu H."/>
            <person name="Gorte O."/>
            <person name="Ochsenreither K."/>
        </authorList>
    </citation>
    <scope>NUCLEOTIDE SEQUENCE [LARGE SCALE GENOMIC DNA]</scope>
    <source>
        <strain evidence="2 3">DSM 27194</strain>
    </source>
</reference>
<feature type="compositionally biased region" description="Low complexity" evidence="1">
    <location>
        <begin position="55"/>
        <end position="87"/>
    </location>
</feature>
<organism evidence="2 3">
    <name type="scientific">Apiotrichum porosum</name>
    <dbReference type="NCBI Taxonomy" id="105984"/>
    <lineage>
        <taxon>Eukaryota</taxon>
        <taxon>Fungi</taxon>
        <taxon>Dikarya</taxon>
        <taxon>Basidiomycota</taxon>
        <taxon>Agaricomycotina</taxon>
        <taxon>Tremellomycetes</taxon>
        <taxon>Trichosporonales</taxon>
        <taxon>Trichosporonaceae</taxon>
        <taxon>Apiotrichum</taxon>
    </lineage>
</organism>
<sequence>MTWEDAVRHARVPRCGGTFYGDNKKSPCKPIARNDGVVVCWWCNRWLGTFELRTRSASTSSTSSASAQYVSGSELSVGSSASPVSSPRPDHHHRKSVTVSLAGLLDAAAPPSPPR</sequence>
<evidence type="ECO:0000313" key="3">
    <source>
        <dbReference type="Proteomes" id="UP000279236"/>
    </source>
</evidence>
<feature type="region of interest" description="Disordered" evidence="1">
    <location>
        <begin position="55"/>
        <end position="96"/>
    </location>
</feature>
<dbReference type="AlphaFoldDB" id="A0A427XX70"/>
<accession>A0A427XX70</accession>
<dbReference type="EMBL" id="RSCE01000004">
    <property type="protein sequence ID" value="RSH83478.1"/>
    <property type="molecule type" value="Genomic_DNA"/>
</dbReference>
<evidence type="ECO:0000313" key="2">
    <source>
        <dbReference type="EMBL" id="RSH83478.1"/>
    </source>
</evidence>
<comment type="caution">
    <text evidence="2">The sequence shown here is derived from an EMBL/GenBank/DDBJ whole genome shotgun (WGS) entry which is preliminary data.</text>
</comment>
<keyword evidence="3" id="KW-1185">Reference proteome</keyword>